<name>A0A326RK03_9BACT</name>
<evidence type="ECO:0000313" key="2">
    <source>
        <dbReference type="EMBL" id="PZV76100.1"/>
    </source>
</evidence>
<dbReference type="EMBL" id="QKTX01000026">
    <property type="protein sequence ID" value="PZV76100.1"/>
    <property type="molecule type" value="Genomic_DNA"/>
</dbReference>
<reference evidence="2 3" key="1">
    <citation type="submission" date="2018-06" db="EMBL/GenBank/DDBJ databases">
        <title>Genomic Encyclopedia of Archaeal and Bacterial Type Strains, Phase II (KMG-II): from individual species to whole genera.</title>
        <authorList>
            <person name="Goeker M."/>
        </authorList>
    </citation>
    <scope>NUCLEOTIDE SEQUENCE [LARGE SCALE GENOMIC DNA]</scope>
    <source>
        <strain evidence="2 3">T4</strain>
    </source>
</reference>
<dbReference type="RefSeq" id="WP_111395049.1">
    <property type="nucleotide sequence ID" value="NZ_QKTX01000026.1"/>
</dbReference>
<dbReference type="InterPro" id="IPR014966">
    <property type="entry name" value="FRG-dom"/>
</dbReference>
<proteinExistence type="predicted"/>
<keyword evidence="3" id="KW-1185">Reference proteome</keyword>
<feature type="domain" description="FRG" evidence="1">
    <location>
        <begin position="59"/>
        <end position="175"/>
    </location>
</feature>
<evidence type="ECO:0000259" key="1">
    <source>
        <dbReference type="SMART" id="SM00901"/>
    </source>
</evidence>
<comment type="caution">
    <text evidence="2">The sequence shown here is derived from an EMBL/GenBank/DDBJ whole genome shotgun (WGS) entry which is preliminary data.</text>
</comment>
<dbReference type="AlphaFoldDB" id="A0A326RK03"/>
<accession>A0A326RK03</accession>
<gene>
    <name evidence="2" type="ORF">CLV31_12620</name>
</gene>
<evidence type="ECO:0000313" key="3">
    <source>
        <dbReference type="Proteomes" id="UP000248917"/>
    </source>
</evidence>
<dbReference type="OrthoDB" id="1091301at2"/>
<sequence length="286" mass="33245">MRKIEKAFCHLNLETFKNGKVDDWAKPVRNEEIIKSTPMRVDSYDELVGLVAKILHYNRQYVIFYRGQGREYKNDDGHATIPPSIFRENKDKTPRQLKGRFDILKKKSEQLIKVFRTSKVPFAGSRMVNSYPEIAWALLQHYEKCDTPLADLTHSLHVACSFAFDRNTGSTGIIYVLGMPWQNDAIGYNSFEELVNLRLLNVCPPSAQRPFFQEGYLAGPFPNYKLDDPSRSNQFDFNRRLLAKFEIPITENFWGEGLKEIPAKKLYKEDDKVLELLEPIEAEFLR</sequence>
<dbReference type="SMART" id="SM00901">
    <property type="entry name" value="FRG"/>
    <property type="match status" value="1"/>
</dbReference>
<dbReference type="Pfam" id="PF08867">
    <property type="entry name" value="FRG"/>
    <property type="match status" value="1"/>
</dbReference>
<dbReference type="Proteomes" id="UP000248917">
    <property type="component" value="Unassembled WGS sequence"/>
</dbReference>
<organism evidence="2 3">
    <name type="scientific">Algoriphagus aquaeductus</name>
    <dbReference type="NCBI Taxonomy" id="475299"/>
    <lineage>
        <taxon>Bacteria</taxon>
        <taxon>Pseudomonadati</taxon>
        <taxon>Bacteroidota</taxon>
        <taxon>Cytophagia</taxon>
        <taxon>Cytophagales</taxon>
        <taxon>Cyclobacteriaceae</taxon>
        <taxon>Algoriphagus</taxon>
    </lineage>
</organism>
<protein>
    <submittedName>
        <fullName evidence="2">FRG domain-containing protein</fullName>
    </submittedName>
</protein>